<organism evidence="7 8">
    <name type="scientific">Chloropicon primus</name>
    <dbReference type="NCBI Taxonomy" id="1764295"/>
    <lineage>
        <taxon>Eukaryota</taxon>
        <taxon>Viridiplantae</taxon>
        <taxon>Chlorophyta</taxon>
        <taxon>Chloropicophyceae</taxon>
        <taxon>Chloropicales</taxon>
        <taxon>Chloropicaceae</taxon>
        <taxon>Chloropicon</taxon>
    </lineage>
</organism>
<dbReference type="PANTHER" id="PTHR11046">
    <property type="entry name" value="OLIGORIBONUCLEASE, MITOCHONDRIAL"/>
    <property type="match status" value="1"/>
</dbReference>
<evidence type="ECO:0000313" key="7">
    <source>
        <dbReference type="EMBL" id="QDZ19597.1"/>
    </source>
</evidence>
<proteinExistence type="inferred from homology"/>
<keyword evidence="4" id="KW-0269">Exonuclease</keyword>
<dbReference type="Gene3D" id="3.30.420.10">
    <property type="entry name" value="Ribonuclease H-like superfamily/Ribonuclease H"/>
    <property type="match status" value="1"/>
</dbReference>
<dbReference type="SMART" id="SM00479">
    <property type="entry name" value="EXOIII"/>
    <property type="match status" value="1"/>
</dbReference>
<dbReference type="GO" id="GO:0005739">
    <property type="term" value="C:mitochondrion"/>
    <property type="evidence" value="ECO:0007669"/>
    <property type="project" value="TreeGrafter"/>
</dbReference>
<name>A0A5B8MGS2_9CHLO</name>
<evidence type="ECO:0000259" key="6">
    <source>
        <dbReference type="SMART" id="SM00479"/>
    </source>
</evidence>
<dbReference type="FunFam" id="3.30.420.10:FF:000003">
    <property type="entry name" value="Oligoribonuclease"/>
    <property type="match status" value="1"/>
</dbReference>
<sequence length="246" mass="28066">MRRHLVNGATSSSDEDEATSVPSSSTTSNLFSALDGLDDEKLEEEVSSLRPPPAREPRKVKGALVWIDLEMTGLEVENHTIIEIACLVTDGNLDAKHIGPSLVIHQSEDAIAGMNEWSKEHHAKSGLTERVRQSRVTMEEAEAEVLKFVQKHTEAGRAQLAGNSVHTDYAFLRRYMPRLHAYLDYKLVDVTTVKELARRWFPREFRKRPRKTLQHTAMSDIEESLEELKYYKTRMFKRIKKSNGGY</sequence>
<dbReference type="SUPFAM" id="SSF53098">
    <property type="entry name" value="Ribonuclease H-like"/>
    <property type="match status" value="1"/>
</dbReference>
<dbReference type="Proteomes" id="UP000316726">
    <property type="component" value="Chromosome 3"/>
</dbReference>
<evidence type="ECO:0000256" key="2">
    <source>
        <dbReference type="ARBA" id="ARBA00022722"/>
    </source>
</evidence>
<dbReference type="NCBIfam" id="NF003765">
    <property type="entry name" value="PRK05359.1"/>
    <property type="match status" value="1"/>
</dbReference>
<dbReference type="CDD" id="cd06135">
    <property type="entry name" value="Orn"/>
    <property type="match status" value="1"/>
</dbReference>
<evidence type="ECO:0000256" key="5">
    <source>
        <dbReference type="SAM" id="MobiDB-lite"/>
    </source>
</evidence>
<dbReference type="PANTHER" id="PTHR11046:SF0">
    <property type="entry name" value="OLIGORIBONUCLEASE, MITOCHONDRIAL"/>
    <property type="match status" value="1"/>
</dbReference>
<dbReference type="GO" id="GO:0003676">
    <property type="term" value="F:nucleic acid binding"/>
    <property type="evidence" value="ECO:0007669"/>
    <property type="project" value="InterPro"/>
</dbReference>
<evidence type="ECO:0000256" key="3">
    <source>
        <dbReference type="ARBA" id="ARBA00022801"/>
    </source>
</evidence>
<dbReference type="Pfam" id="PF00929">
    <property type="entry name" value="RNase_T"/>
    <property type="match status" value="1"/>
</dbReference>
<dbReference type="STRING" id="1764295.A0A5B8MGS2"/>
<protein>
    <submittedName>
        <fullName evidence="7">Ribonuclease H-like protein</fullName>
    </submittedName>
</protein>
<dbReference type="AlphaFoldDB" id="A0A5B8MGS2"/>
<feature type="compositionally biased region" description="Polar residues" evidence="5">
    <location>
        <begin position="20"/>
        <end position="31"/>
    </location>
</feature>
<comment type="similarity">
    <text evidence="1">Belongs to the oligoribonuclease family.</text>
</comment>
<keyword evidence="2" id="KW-0540">Nuclease</keyword>
<evidence type="ECO:0000256" key="4">
    <source>
        <dbReference type="ARBA" id="ARBA00022839"/>
    </source>
</evidence>
<dbReference type="GO" id="GO:0000175">
    <property type="term" value="F:3'-5'-RNA exonuclease activity"/>
    <property type="evidence" value="ECO:0007669"/>
    <property type="project" value="InterPro"/>
</dbReference>
<reference evidence="7 8" key="1">
    <citation type="submission" date="2018-07" db="EMBL/GenBank/DDBJ databases">
        <title>The complete nuclear genome of the prasinophyte Chloropicon primus (CCMP1205).</title>
        <authorList>
            <person name="Pombert J.-F."/>
            <person name="Otis C."/>
            <person name="Turmel M."/>
            <person name="Lemieux C."/>
        </authorList>
    </citation>
    <scope>NUCLEOTIDE SEQUENCE [LARGE SCALE GENOMIC DNA]</scope>
    <source>
        <strain evidence="7 8">CCMP1205</strain>
    </source>
</reference>
<dbReference type="InterPro" id="IPR013520">
    <property type="entry name" value="Ribonucl_H"/>
</dbReference>
<evidence type="ECO:0000313" key="8">
    <source>
        <dbReference type="Proteomes" id="UP000316726"/>
    </source>
</evidence>
<keyword evidence="8" id="KW-1185">Reference proteome</keyword>
<dbReference type="InterPro" id="IPR022894">
    <property type="entry name" value="Oligoribonuclease"/>
</dbReference>
<evidence type="ECO:0000256" key="1">
    <source>
        <dbReference type="ARBA" id="ARBA00009921"/>
    </source>
</evidence>
<gene>
    <name evidence="7" type="ORF">A3770_03p21150</name>
</gene>
<dbReference type="OrthoDB" id="270189at2759"/>
<keyword evidence="3" id="KW-0378">Hydrolase</keyword>
<feature type="region of interest" description="Disordered" evidence="5">
    <location>
        <begin position="1"/>
        <end position="57"/>
    </location>
</feature>
<accession>A0A5B8MGS2</accession>
<dbReference type="InterPro" id="IPR036397">
    <property type="entry name" value="RNaseH_sf"/>
</dbReference>
<dbReference type="EMBL" id="CP031036">
    <property type="protein sequence ID" value="QDZ19597.1"/>
    <property type="molecule type" value="Genomic_DNA"/>
</dbReference>
<feature type="compositionally biased region" description="Acidic residues" evidence="5">
    <location>
        <begin position="36"/>
        <end position="46"/>
    </location>
</feature>
<dbReference type="InterPro" id="IPR012337">
    <property type="entry name" value="RNaseH-like_sf"/>
</dbReference>
<feature type="domain" description="Exonuclease" evidence="6">
    <location>
        <begin position="63"/>
        <end position="237"/>
    </location>
</feature>